<organism evidence="2 3">
    <name type="scientific">Corynebacterium crudilactis</name>
    <dbReference type="NCBI Taxonomy" id="1652495"/>
    <lineage>
        <taxon>Bacteria</taxon>
        <taxon>Bacillati</taxon>
        <taxon>Actinomycetota</taxon>
        <taxon>Actinomycetes</taxon>
        <taxon>Mycobacteriales</taxon>
        <taxon>Corynebacteriaceae</taxon>
        <taxon>Corynebacterium</taxon>
    </lineage>
</organism>
<accession>A0A172QXQ6</accession>
<dbReference type="Proteomes" id="UP000076929">
    <property type="component" value="Plasmid pCRULAC1"/>
</dbReference>
<dbReference type="KEGG" id="ccjz:ccrud_14235"/>
<sequence length="146" mass="16030">MAQRKRKTNTDRLLDPLTAIPENAGSASDPAPVEESAPAVLPEEIDPWQDAPAGVALISPPPPKKKRPKNPKPVATSFRLPADLHDALVDTIEDLEITEDVRLNHSEIIRGALAFYLNELMVAEARKDRRRRAELLSSIGVVVSDE</sequence>
<dbReference type="RefSeq" id="WP_066570248.1">
    <property type="nucleotide sequence ID" value="NZ_CP015623.1"/>
</dbReference>
<geneLocation type="plasmid" evidence="2 3">
    <name>pCRULAC1</name>
</geneLocation>
<dbReference type="EMBL" id="CP015623">
    <property type="protein sequence ID" value="ANE05495.1"/>
    <property type="molecule type" value="Genomic_DNA"/>
</dbReference>
<protein>
    <submittedName>
        <fullName evidence="2">Uncharacterized protein</fullName>
    </submittedName>
</protein>
<evidence type="ECO:0000313" key="3">
    <source>
        <dbReference type="Proteomes" id="UP000076929"/>
    </source>
</evidence>
<evidence type="ECO:0000313" key="2">
    <source>
        <dbReference type="EMBL" id="ANE05495.1"/>
    </source>
</evidence>
<reference evidence="2 3" key="1">
    <citation type="submission" date="2016-05" db="EMBL/GenBank/DDBJ databases">
        <title>Complete genome sequence of Corynebacterium crudilactis, a new Corynebacterium species isolated from raw cow's milk.</title>
        <authorList>
            <person name="Christian R."/>
            <person name="Zimmermann J."/>
            <person name="Lipski A."/>
            <person name="Kalinowski J."/>
        </authorList>
    </citation>
    <scope>NUCLEOTIDE SEQUENCE [LARGE SCALE GENOMIC DNA]</scope>
    <source>
        <strain evidence="2 3">JZ16</strain>
        <plasmid evidence="2 3">pCRULAC1</plasmid>
    </source>
</reference>
<name>A0A172QXQ6_9CORY</name>
<feature type="region of interest" description="Disordered" evidence="1">
    <location>
        <begin position="1"/>
        <end position="38"/>
    </location>
</feature>
<proteinExistence type="predicted"/>
<gene>
    <name evidence="2" type="ORF">ccrud_14235</name>
</gene>
<dbReference type="AlphaFoldDB" id="A0A172QXQ6"/>
<keyword evidence="2" id="KW-0614">Plasmid</keyword>
<keyword evidence="3" id="KW-1185">Reference proteome</keyword>
<evidence type="ECO:0000256" key="1">
    <source>
        <dbReference type="SAM" id="MobiDB-lite"/>
    </source>
</evidence>
<feature type="region of interest" description="Disordered" evidence="1">
    <location>
        <begin position="51"/>
        <end position="77"/>
    </location>
</feature>